<reference evidence="1 2" key="1">
    <citation type="journal article" date="2018" name="MBio">
        <title>Comparative Genomics Reveals the Core Gene Toolbox for the Fungus-Insect Symbiosis.</title>
        <authorList>
            <person name="Wang Y."/>
            <person name="Stata M."/>
            <person name="Wang W."/>
            <person name="Stajich J.E."/>
            <person name="White M.M."/>
            <person name="Moncalvo J.M."/>
        </authorList>
    </citation>
    <scope>NUCLEOTIDE SEQUENCE [LARGE SCALE GENOMIC DNA]</scope>
    <source>
        <strain evidence="1 2">SWE-8-4</strain>
    </source>
</reference>
<dbReference type="EMBL" id="MBFR01000219">
    <property type="protein sequence ID" value="PVU91119.1"/>
    <property type="molecule type" value="Genomic_DNA"/>
</dbReference>
<protein>
    <submittedName>
        <fullName evidence="1">Uncharacterized protein</fullName>
    </submittedName>
</protein>
<evidence type="ECO:0000313" key="1">
    <source>
        <dbReference type="EMBL" id="PVU91119.1"/>
    </source>
</evidence>
<sequence>MSTLNKALEVSNLPIKTNSTVIFYIENKLSKNASHIAIESFTLMGYNVIIPKFPHSNDNTNKPFATIAIESISNIVSQKQLSGDLYLVAFSLSSNSALPLVAKAIPEIKGVLLIDPKRIEPLKTYSFEPVLDSMLTNYLQKPTWDLKPYFPMTDGIISQDSQKYLKRKDSCSKKSKITPSIRKFIDFSKRKTEVVLLKSISLL</sequence>
<dbReference type="Gene3D" id="3.40.50.1820">
    <property type="entry name" value="alpha/beta hydrolase"/>
    <property type="match status" value="1"/>
</dbReference>
<accession>A0A2T9YFN8</accession>
<proteinExistence type="predicted"/>
<organism evidence="1 2">
    <name type="scientific">Smittium simulii</name>
    <dbReference type="NCBI Taxonomy" id="133385"/>
    <lineage>
        <taxon>Eukaryota</taxon>
        <taxon>Fungi</taxon>
        <taxon>Fungi incertae sedis</taxon>
        <taxon>Zoopagomycota</taxon>
        <taxon>Kickxellomycotina</taxon>
        <taxon>Harpellomycetes</taxon>
        <taxon>Harpellales</taxon>
        <taxon>Legeriomycetaceae</taxon>
        <taxon>Smittium</taxon>
    </lineage>
</organism>
<dbReference type="Proteomes" id="UP000245383">
    <property type="component" value="Unassembled WGS sequence"/>
</dbReference>
<keyword evidence="2" id="KW-1185">Reference proteome</keyword>
<evidence type="ECO:0000313" key="2">
    <source>
        <dbReference type="Proteomes" id="UP000245383"/>
    </source>
</evidence>
<name>A0A2T9YFN8_9FUNG</name>
<gene>
    <name evidence="1" type="ORF">BB561_004556</name>
</gene>
<dbReference type="AlphaFoldDB" id="A0A2T9YFN8"/>
<dbReference type="InterPro" id="IPR029058">
    <property type="entry name" value="AB_hydrolase_fold"/>
</dbReference>
<comment type="caution">
    <text evidence="1">The sequence shown here is derived from an EMBL/GenBank/DDBJ whole genome shotgun (WGS) entry which is preliminary data.</text>
</comment>